<keyword evidence="2" id="KW-1185">Reference proteome</keyword>
<dbReference type="AlphaFoldDB" id="A0A7I7XT03"/>
<proteinExistence type="predicted"/>
<accession>A0A7I7XT03</accession>
<gene>
    <name evidence="1" type="ORF">MCNF_09700</name>
</gene>
<dbReference type="Proteomes" id="UP000466931">
    <property type="component" value="Chromosome"/>
</dbReference>
<protein>
    <submittedName>
        <fullName evidence="1">Uncharacterized protein</fullName>
    </submittedName>
</protein>
<evidence type="ECO:0000313" key="2">
    <source>
        <dbReference type="Proteomes" id="UP000466931"/>
    </source>
</evidence>
<dbReference type="InterPro" id="IPR036661">
    <property type="entry name" value="Luciferase-like_sf"/>
</dbReference>
<name>A0A7I7XT03_9MYCO</name>
<dbReference type="RefSeq" id="WP_085156596.1">
    <property type="nucleotide sequence ID" value="NZ_AP022612.1"/>
</dbReference>
<dbReference type="OrthoDB" id="9965284at2"/>
<organism evidence="1 2">
    <name type="scientific">Mycolicibacterium confluentis</name>
    <dbReference type="NCBI Taxonomy" id="28047"/>
    <lineage>
        <taxon>Bacteria</taxon>
        <taxon>Bacillati</taxon>
        <taxon>Actinomycetota</taxon>
        <taxon>Actinomycetes</taxon>
        <taxon>Mycobacteriales</taxon>
        <taxon>Mycobacteriaceae</taxon>
        <taxon>Mycolicibacterium</taxon>
    </lineage>
</organism>
<reference evidence="1" key="1">
    <citation type="journal article" date="2019" name="Emerg. Microbes Infect.">
        <title>Comprehensive subspecies identification of 175 nontuberculous mycobacteria species based on 7547 genomic profiles.</title>
        <authorList>
            <person name="Matsumoto Y."/>
            <person name="Kinjo T."/>
            <person name="Motooka D."/>
            <person name="Nabeya D."/>
            <person name="Jung N."/>
            <person name="Uechi K."/>
            <person name="Horii T."/>
            <person name="Iida T."/>
            <person name="Fujita J."/>
            <person name="Nakamura S."/>
        </authorList>
    </citation>
    <scope>NUCLEOTIDE SEQUENCE [LARGE SCALE GENOMIC DNA]</scope>
    <source>
        <strain evidence="1">JCM 13671</strain>
    </source>
</reference>
<evidence type="ECO:0000313" key="1">
    <source>
        <dbReference type="EMBL" id="BBZ32365.1"/>
    </source>
</evidence>
<reference evidence="1" key="2">
    <citation type="submission" date="2020-02" db="EMBL/GenBank/DDBJ databases">
        <authorList>
            <person name="Matsumoto Y."/>
            <person name="Motooka D."/>
            <person name="Nakamura S."/>
        </authorList>
    </citation>
    <scope>NUCLEOTIDE SEQUENCE</scope>
    <source>
        <strain evidence="1">JCM 13671</strain>
    </source>
</reference>
<dbReference type="GO" id="GO:0016705">
    <property type="term" value="F:oxidoreductase activity, acting on paired donors, with incorporation or reduction of molecular oxygen"/>
    <property type="evidence" value="ECO:0007669"/>
    <property type="project" value="InterPro"/>
</dbReference>
<dbReference type="EMBL" id="AP022612">
    <property type="protein sequence ID" value="BBZ32365.1"/>
    <property type="molecule type" value="Genomic_DNA"/>
</dbReference>
<dbReference type="SUPFAM" id="SSF51679">
    <property type="entry name" value="Bacterial luciferase-like"/>
    <property type="match status" value="1"/>
</dbReference>
<sequence length="189" mass="19991">MPAGRREGAAGFLLLPPQARRSPVLHQDCTGHQQEKVDVAGRVRDATVVYAADLGRAQAIATRLRTTDSALILLDVRAFVAGTFAEWRKSCPDPGRCRRVAAGGHRLSYCGTVAGLESYLADIARLGMVDGVILSAHWVPDAPDVPSSGGTVQQRAAAVSTGCASGRHHEQRLRSVVASTQLSRRGGGE</sequence>